<dbReference type="GO" id="GO:0006355">
    <property type="term" value="P:regulation of DNA-templated transcription"/>
    <property type="evidence" value="ECO:0007669"/>
    <property type="project" value="InterPro"/>
</dbReference>
<sequence>MRSPAAYDLAVALVDHGAALRRIGLPQEAGDRLYRGLEGAVRCGADALAARARDELSAAGLRPMQLRVDHTSPLTSQEQAVAERAAEGWPDARISEATGLEEREVARLLSDVYRKVGTDRAGLAKRLITPRSACPSARRPTPDEGCGPPAPRHGNRHAATYHVRMSFLRRRSAATPTGPDFDVLAMDPGDWPGDLGAGLLPAPDGTCQGVFLRYDLFGGRGPAMIIGNLPEGSPAREVAEGQPPFEVTQLLAALENDEPVHVVDTEDSPVMHEDNLLIVRRIKLSEGRISCAQFDRSDGVLVTIASWDRPITDDLYRLLKPLPAEMFQQR</sequence>
<evidence type="ECO:0008006" key="4">
    <source>
        <dbReference type="Google" id="ProtNLM"/>
    </source>
</evidence>
<dbReference type="SUPFAM" id="SSF46894">
    <property type="entry name" value="C-terminal effector domain of the bipartite response regulators"/>
    <property type="match status" value="1"/>
</dbReference>
<dbReference type="InterPro" id="IPR016032">
    <property type="entry name" value="Sig_transdc_resp-reg_C-effctor"/>
</dbReference>
<evidence type="ECO:0000313" key="3">
    <source>
        <dbReference type="Proteomes" id="UP000463951"/>
    </source>
</evidence>
<protein>
    <recommendedName>
        <fullName evidence="4">HTH luxR-type domain-containing protein</fullName>
    </recommendedName>
</protein>
<evidence type="ECO:0000256" key="1">
    <source>
        <dbReference type="SAM" id="MobiDB-lite"/>
    </source>
</evidence>
<accession>A0A499UV13</accession>
<feature type="region of interest" description="Disordered" evidence="1">
    <location>
        <begin position="131"/>
        <end position="156"/>
    </location>
</feature>
<proteinExistence type="predicted"/>
<dbReference type="EMBL" id="AP019620">
    <property type="protein sequence ID" value="BBJ45873.1"/>
    <property type="molecule type" value="Genomic_DNA"/>
</dbReference>
<dbReference type="AlphaFoldDB" id="A0A499UV13"/>
<organism evidence="2 3">
    <name type="scientific">Streptomyces antimycoticus</name>
    <dbReference type="NCBI Taxonomy" id="68175"/>
    <lineage>
        <taxon>Bacteria</taxon>
        <taxon>Bacillati</taxon>
        <taxon>Actinomycetota</taxon>
        <taxon>Actinomycetes</taxon>
        <taxon>Kitasatosporales</taxon>
        <taxon>Streptomycetaceae</taxon>
        <taxon>Streptomyces</taxon>
        <taxon>Streptomyces violaceusniger group</taxon>
    </lineage>
</organism>
<dbReference type="Proteomes" id="UP000463951">
    <property type="component" value="Chromosome"/>
</dbReference>
<name>A0A499UV13_9ACTN</name>
<dbReference type="GO" id="GO:0003677">
    <property type="term" value="F:DNA binding"/>
    <property type="evidence" value="ECO:0007669"/>
    <property type="project" value="InterPro"/>
</dbReference>
<evidence type="ECO:0000313" key="2">
    <source>
        <dbReference type="EMBL" id="BBJ45873.1"/>
    </source>
</evidence>
<reference evidence="2 3" key="1">
    <citation type="journal article" date="2020" name="Int. J. Syst. Evol. Microbiol.">
        <title>Reclassification of Streptomyces castelarensis and Streptomyces sporoclivatus as later heterotypic synonyms of Streptomyces antimycoticus.</title>
        <authorList>
            <person name="Komaki H."/>
            <person name="Tamura T."/>
        </authorList>
    </citation>
    <scope>NUCLEOTIDE SEQUENCE [LARGE SCALE GENOMIC DNA]</scope>
    <source>
        <strain evidence="2 3">NBRC 100767</strain>
    </source>
</reference>
<gene>
    <name evidence="2" type="ORF">SSPO_085910</name>
</gene>
<dbReference type="InterPro" id="IPR036388">
    <property type="entry name" value="WH-like_DNA-bd_sf"/>
</dbReference>
<dbReference type="Gene3D" id="1.10.10.10">
    <property type="entry name" value="Winged helix-like DNA-binding domain superfamily/Winged helix DNA-binding domain"/>
    <property type="match status" value="1"/>
</dbReference>